<feature type="signal peptide" evidence="1">
    <location>
        <begin position="1"/>
        <end position="22"/>
    </location>
</feature>
<keyword evidence="3" id="KW-1185">Reference proteome</keyword>
<evidence type="ECO:0000313" key="2">
    <source>
        <dbReference type="EMBL" id="CZR62565.1"/>
    </source>
</evidence>
<feature type="chain" id="PRO_5009875255" evidence="1">
    <location>
        <begin position="23"/>
        <end position="224"/>
    </location>
</feature>
<organism evidence="2 3">
    <name type="scientific">Phialocephala subalpina</name>
    <dbReference type="NCBI Taxonomy" id="576137"/>
    <lineage>
        <taxon>Eukaryota</taxon>
        <taxon>Fungi</taxon>
        <taxon>Dikarya</taxon>
        <taxon>Ascomycota</taxon>
        <taxon>Pezizomycotina</taxon>
        <taxon>Leotiomycetes</taxon>
        <taxon>Helotiales</taxon>
        <taxon>Mollisiaceae</taxon>
        <taxon>Phialocephala</taxon>
        <taxon>Phialocephala fortinii species complex</taxon>
    </lineage>
</organism>
<evidence type="ECO:0000256" key="1">
    <source>
        <dbReference type="SAM" id="SignalP"/>
    </source>
</evidence>
<sequence>MDFLTFFTFLISLLGFVAAAAANPLQAREDNHATTISVTSTMSTGVSVLPAGAIPYGFGKILYNTTLHGRNHQFAGHGLDDVYTQVKTQYPDFNPQNATWNKLLYPDVTPDNNKDDAPSVSANNTHSKGIENRMVEGGIVQGGNWHAFCVPVPGQGWGGGAKSQDSHLALWHYQGDYNVVTIPARWCGMFSCWTDRFEINTIHFALTTSATDNGLFAMTTHSLS</sequence>
<reference evidence="2 3" key="1">
    <citation type="submission" date="2016-03" db="EMBL/GenBank/DDBJ databases">
        <authorList>
            <person name="Ploux O."/>
        </authorList>
    </citation>
    <scope>NUCLEOTIDE SEQUENCE [LARGE SCALE GENOMIC DNA]</scope>
    <source>
        <strain evidence="2 3">UAMH 11012</strain>
    </source>
</reference>
<dbReference type="AlphaFoldDB" id="A0A1L7XC29"/>
<name>A0A1L7XC29_9HELO</name>
<proteinExistence type="predicted"/>
<protein>
    <submittedName>
        <fullName evidence="2">Uncharacterized protein</fullName>
    </submittedName>
</protein>
<gene>
    <name evidence="2" type="ORF">PAC_12462</name>
</gene>
<dbReference type="EMBL" id="FJOG01000021">
    <property type="protein sequence ID" value="CZR62565.1"/>
    <property type="molecule type" value="Genomic_DNA"/>
</dbReference>
<accession>A0A1L7XC29</accession>
<keyword evidence="1" id="KW-0732">Signal</keyword>
<evidence type="ECO:0000313" key="3">
    <source>
        <dbReference type="Proteomes" id="UP000184330"/>
    </source>
</evidence>
<dbReference type="Proteomes" id="UP000184330">
    <property type="component" value="Unassembled WGS sequence"/>
</dbReference>